<dbReference type="InParanoid" id="K4A0X9"/>
<sequence>MGKEIRRQTKITWNWKRRRNRLMARATSVHDLTNDLLELVFLSLDSRVCLACTAATCKHWYHVMAGDDGAFLIRFRSLHPPRAIGTYYSINLDTPNAYGRSHLWPEVDPVFVPSPASTFDGSSELQLSLNFVSPSNNGPRELVDGRGSLLLLLLLLLIEKECPHLCSCMCCYNHGDYMTPGLVAILPPDDGVICILNAFLLNSGAAVSMLTNFCVLLVLYEYHENGSMIEHGYLSANVFTSGSNGGGRWHQ</sequence>
<protein>
    <recommendedName>
        <fullName evidence="4">F-box domain-containing protein</fullName>
    </recommendedName>
</protein>
<accession>K4A0X9</accession>
<dbReference type="PANTHER" id="PTHR33207">
    <property type="entry name" value="F-BOX DOMAIN CONTAINING PROTEIN-RELATED"/>
    <property type="match status" value="1"/>
</dbReference>
<evidence type="ECO:0000256" key="1">
    <source>
        <dbReference type="SAM" id="Phobius"/>
    </source>
</evidence>
<dbReference type="EMBL" id="AGNK02001014">
    <property type="status" value="NOT_ANNOTATED_CDS"/>
    <property type="molecule type" value="Genomic_DNA"/>
</dbReference>
<keyword evidence="1" id="KW-1133">Transmembrane helix</keyword>
<proteinExistence type="predicted"/>
<name>K4A0X9_SETIT</name>
<dbReference type="HOGENOM" id="CLU_1109414_0_0_1"/>
<dbReference type="Gramene" id="KQL24125">
    <property type="protein sequence ID" value="KQL24125"/>
    <property type="gene ID" value="SETIT_032520mg"/>
</dbReference>
<evidence type="ECO:0000313" key="2">
    <source>
        <dbReference type="EnsemblPlants" id="KQL24125"/>
    </source>
</evidence>
<dbReference type="Proteomes" id="UP000004995">
    <property type="component" value="Unassembled WGS sequence"/>
</dbReference>
<dbReference type="InterPro" id="IPR036047">
    <property type="entry name" value="F-box-like_dom_sf"/>
</dbReference>
<organism evidence="2 3">
    <name type="scientific">Setaria italica</name>
    <name type="common">Foxtail millet</name>
    <name type="synonym">Panicum italicum</name>
    <dbReference type="NCBI Taxonomy" id="4555"/>
    <lineage>
        <taxon>Eukaryota</taxon>
        <taxon>Viridiplantae</taxon>
        <taxon>Streptophyta</taxon>
        <taxon>Embryophyta</taxon>
        <taxon>Tracheophyta</taxon>
        <taxon>Spermatophyta</taxon>
        <taxon>Magnoliopsida</taxon>
        <taxon>Liliopsida</taxon>
        <taxon>Poales</taxon>
        <taxon>Poaceae</taxon>
        <taxon>PACMAD clade</taxon>
        <taxon>Panicoideae</taxon>
        <taxon>Panicodae</taxon>
        <taxon>Paniceae</taxon>
        <taxon>Cenchrinae</taxon>
        <taxon>Setaria</taxon>
    </lineage>
</organism>
<keyword evidence="3" id="KW-1185">Reference proteome</keyword>
<reference evidence="3" key="1">
    <citation type="journal article" date="2012" name="Nat. Biotechnol.">
        <title>Reference genome sequence of the model plant Setaria.</title>
        <authorList>
            <person name="Bennetzen J.L."/>
            <person name="Schmutz J."/>
            <person name="Wang H."/>
            <person name="Percifield R."/>
            <person name="Hawkins J."/>
            <person name="Pontaroli A.C."/>
            <person name="Estep M."/>
            <person name="Feng L."/>
            <person name="Vaughn J.N."/>
            <person name="Grimwood J."/>
            <person name="Jenkins J."/>
            <person name="Barry K."/>
            <person name="Lindquist E."/>
            <person name="Hellsten U."/>
            <person name="Deshpande S."/>
            <person name="Wang X."/>
            <person name="Wu X."/>
            <person name="Mitros T."/>
            <person name="Triplett J."/>
            <person name="Yang X."/>
            <person name="Ye C.Y."/>
            <person name="Mauro-Herrera M."/>
            <person name="Wang L."/>
            <person name="Li P."/>
            <person name="Sharma M."/>
            <person name="Sharma R."/>
            <person name="Ronald P.C."/>
            <person name="Panaud O."/>
            <person name="Kellogg E.A."/>
            <person name="Brutnell T.P."/>
            <person name="Doust A.N."/>
            <person name="Tuskan G.A."/>
            <person name="Rokhsar D."/>
            <person name="Devos K.M."/>
        </authorList>
    </citation>
    <scope>NUCLEOTIDE SEQUENCE [LARGE SCALE GENOMIC DNA]</scope>
    <source>
        <strain evidence="3">cv. Yugu1</strain>
    </source>
</reference>
<feature type="transmembrane region" description="Helical" evidence="1">
    <location>
        <begin position="199"/>
        <end position="220"/>
    </location>
</feature>
<reference evidence="2" key="2">
    <citation type="submission" date="2018-08" db="UniProtKB">
        <authorList>
            <consortium name="EnsemblPlants"/>
        </authorList>
    </citation>
    <scope>IDENTIFICATION</scope>
    <source>
        <strain evidence="2">Yugu1</strain>
    </source>
</reference>
<evidence type="ECO:0008006" key="4">
    <source>
        <dbReference type="Google" id="ProtNLM"/>
    </source>
</evidence>
<keyword evidence="1" id="KW-0812">Transmembrane</keyword>
<keyword evidence="1" id="KW-0472">Membrane</keyword>
<evidence type="ECO:0000313" key="3">
    <source>
        <dbReference type="Proteomes" id="UP000004995"/>
    </source>
</evidence>
<dbReference type="AlphaFoldDB" id="K4A0X9"/>
<dbReference type="SUPFAM" id="SSF81383">
    <property type="entry name" value="F-box domain"/>
    <property type="match status" value="1"/>
</dbReference>
<dbReference type="EnsemblPlants" id="KQL24125">
    <property type="protein sequence ID" value="KQL24125"/>
    <property type="gene ID" value="SETIT_032520mg"/>
</dbReference>